<reference evidence="6" key="1">
    <citation type="submission" date="2019-06" db="EMBL/GenBank/DDBJ databases">
        <authorList>
            <consortium name="Wellcome Sanger Institute Data Sharing"/>
        </authorList>
    </citation>
    <scope>NUCLEOTIDE SEQUENCE [LARGE SCALE GENOMIC DNA]</scope>
</reference>
<dbReference type="InterPro" id="IPR000569">
    <property type="entry name" value="HECT_dom"/>
</dbReference>
<dbReference type="InterPro" id="IPR004939">
    <property type="entry name" value="APC_su10/DOC_dom"/>
</dbReference>
<evidence type="ECO:0000256" key="2">
    <source>
        <dbReference type="ARBA" id="ARBA00022786"/>
    </source>
</evidence>
<dbReference type="PROSITE" id="PS50237">
    <property type="entry name" value="HECT"/>
    <property type="match status" value="1"/>
</dbReference>
<dbReference type="SUPFAM" id="SSF56204">
    <property type="entry name" value="Hect, E3 ligase catalytic domain"/>
    <property type="match status" value="1"/>
</dbReference>
<dbReference type="AlphaFoldDB" id="A0A672I753"/>
<reference evidence="6" key="2">
    <citation type="submission" date="2025-08" db="UniProtKB">
        <authorList>
            <consortium name="Ensembl"/>
        </authorList>
    </citation>
    <scope>IDENTIFICATION</scope>
</reference>
<dbReference type="Pfam" id="PF00632">
    <property type="entry name" value="HECT"/>
    <property type="match status" value="2"/>
</dbReference>
<name>A0A672I753_SALFA</name>
<accession>A0A672I753</accession>
<feature type="domain" description="HECT" evidence="4">
    <location>
        <begin position="529"/>
        <end position="825"/>
    </location>
</feature>
<keyword evidence="7" id="KW-1185">Reference proteome</keyword>
<gene>
    <name evidence="6" type="primary">LOC115406000</name>
</gene>
<dbReference type="SMART" id="SM00119">
    <property type="entry name" value="HECTc"/>
    <property type="match status" value="1"/>
</dbReference>
<dbReference type="Pfam" id="PF03256">
    <property type="entry name" value="ANAPC10"/>
    <property type="match status" value="1"/>
</dbReference>
<dbReference type="PANTHER" id="PTHR46654:SF1">
    <property type="entry name" value="E3 UBIQUITIN-PROTEIN LIGASE HECTD3"/>
    <property type="match status" value="1"/>
</dbReference>
<dbReference type="Gene3D" id="3.30.2410.10">
    <property type="entry name" value="Hect, E3 ligase catalytic domain"/>
    <property type="match status" value="1"/>
</dbReference>
<proteinExistence type="predicted"/>
<keyword evidence="2 3" id="KW-0833">Ubl conjugation pathway</keyword>
<dbReference type="InterPro" id="IPR035983">
    <property type="entry name" value="Hect_E3_ubiquitin_ligase"/>
</dbReference>
<sequence>MSLSNNPHYLLGRIRFLNRCIESLRKGESVPECLCYVPKEECYKICKDSSSASASCGASTGSIGTLISVYESPHHPPNSKTLCKYNLELKKGTCIWTTGEKFCNDQGLWVKISKEQLEEQRPGQELEEGWILVCKHTEGGDSLVPVESPETISRQQQLLGFDHKPCNRWEQVVDVVENALYKTNKPQIAACDDAAVQKLRYVPPGWTFECDEDLVHYLYDQKEEEDVMQKWAEHILGCLKDSVRSIGVSSNEVSIILYLTDADVDTYWESADKSGKHWIRLEMRRGVVVKKMMLSVNMDDQNLMPKKITIHGGGKHLKKLNEVDVDETVTGEVCVLQDMACHLPVIEIRIEECVDNGTDVRIRGLSITSSREKDLGVNADEFRSSKLVRYPRLLSVPPDVLYHRALLIQRFVHLLDSVLPYLVPAWNYSLGDFSKIKSIKQFLPLSKRRAELIAQSLQDSETPEPPTKPKVVVNRGLAAAHRENPSLDSSCRNSLFNQMYEALKGSAKRKKTLNYRWPSTYEQWWECDFIGEGISDQGGGFRDSLTDVSAELCPSSAESALPLPFFIRTSNQDASDTKDYYVPNPSCKEFHKYEWIGQLMGGALRGKEFLVLALPSLVWKQLTGEPVIWSKDFPAVDSVLVNLLEAMENMDQEMFEFRFGEELVYTTLLTDGQMVELIPGGSNVSVHYKDRSQFICLVQKARLEESKQQIAAMRAGLLKVVPQAVLDLLTWQEVEKKVCGDPEITVEALKLSEDRSRFLKFVTGRSRLPAPFCVYFERVSSPTNDELPRASTCSSTLDLPKYTSAKVCEDKLRFAVYNCMSIDTDRD</sequence>
<keyword evidence="1" id="KW-0808">Transferase</keyword>
<reference evidence="6" key="3">
    <citation type="submission" date="2025-09" db="UniProtKB">
        <authorList>
            <consortium name="Ensembl"/>
        </authorList>
    </citation>
    <scope>IDENTIFICATION</scope>
</reference>
<organism evidence="6 7">
    <name type="scientific">Salarias fasciatus</name>
    <name type="common">Jewelled blenny</name>
    <name type="synonym">Blennius fasciatus</name>
    <dbReference type="NCBI Taxonomy" id="181472"/>
    <lineage>
        <taxon>Eukaryota</taxon>
        <taxon>Metazoa</taxon>
        <taxon>Chordata</taxon>
        <taxon>Craniata</taxon>
        <taxon>Vertebrata</taxon>
        <taxon>Euteleostomi</taxon>
        <taxon>Actinopterygii</taxon>
        <taxon>Neopterygii</taxon>
        <taxon>Teleostei</taxon>
        <taxon>Neoteleostei</taxon>
        <taxon>Acanthomorphata</taxon>
        <taxon>Ovalentaria</taxon>
        <taxon>Blenniimorphae</taxon>
        <taxon>Blenniiformes</taxon>
        <taxon>Blennioidei</taxon>
        <taxon>Blenniidae</taxon>
        <taxon>Salariinae</taxon>
        <taxon>Salarias</taxon>
    </lineage>
</organism>
<dbReference type="Gene3D" id="2.60.120.260">
    <property type="entry name" value="Galactose-binding domain-like"/>
    <property type="match status" value="1"/>
</dbReference>
<dbReference type="Gene3D" id="3.30.2160.10">
    <property type="entry name" value="Hect, E3 ligase catalytic domain"/>
    <property type="match status" value="1"/>
</dbReference>
<evidence type="ECO:0000313" key="7">
    <source>
        <dbReference type="Proteomes" id="UP000472267"/>
    </source>
</evidence>
<dbReference type="SMART" id="SM01337">
    <property type="entry name" value="APC10"/>
    <property type="match status" value="1"/>
</dbReference>
<dbReference type="PROSITE" id="PS51284">
    <property type="entry name" value="DOC"/>
    <property type="match status" value="1"/>
</dbReference>
<dbReference type="PANTHER" id="PTHR46654">
    <property type="entry name" value="E3 UBIQUITIN-PROTEIN LIGASE HECTD3"/>
    <property type="match status" value="1"/>
</dbReference>
<dbReference type="GO" id="GO:0004842">
    <property type="term" value="F:ubiquitin-protein transferase activity"/>
    <property type="evidence" value="ECO:0007669"/>
    <property type="project" value="InterPro"/>
</dbReference>
<dbReference type="Proteomes" id="UP000472267">
    <property type="component" value="Chromosome 18"/>
</dbReference>
<evidence type="ECO:0000256" key="3">
    <source>
        <dbReference type="PROSITE-ProRule" id="PRU00104"/>
    </source>
</evidence>
<protein>
    <submittedName>
        <fullName evidence="6">E3 ubiquitin-protein ligase HECTD3-like</fullName>
    </submittedName>
</protein>
<feature type="active site" description="Glycyl thioester intermediate" evidence="3">
    <location>
        <position position="793"/>
    </location>
</feature>
<evidence type="ECO:0000313" key="6">
    <source>
        <dbReference type="Ensembl" id="ENSSFAP00005037506.1"/>
    </source>
</evidence>
<feature type="domain" description="DOC" evidence="5">
    <location>
        <begin position="218"/>
        <end position="394"/>
    </location>
</feature>
<evidence type="ECO:0000259" key="4">
    <source>
        <dbReference type="PROSITE" id="PS50237"/>
    </source>
</evidence>
<dbReference type="InterPro" id="IPR008979">
    <property type="entry name" value="Galactose-bd-like_sf"/>
</dbReference>
<dbReference type="Ensembl" id="ENSSFAT00005038902.1">
    <property type="protein sequence ID" value="ENSSFAP00005037506.1"/>
    <property type="gene ID" value="ENSSFAG00005018805.1"/>
</dbReference>
<dbReference type="GO" id="GO:0043161">
    <property type="term" value="P:proteasome-mediated ubiquitin-dependent protein catabolic process"/>
    <property type="evidence" value="ECO:0007669"/>
    <property type="project" value="TreeGrafter"/>
</dbReference>
<evidence type="ECO:0000259" key="5">
    <source>
        <dbReference type="PROSITE" id="PS51284"/>
    </source>
</evidence>
<dbReference type="Gene3D" id="3.90.1750.10">
    <property type="entry name" value="Hect, E3 ligase catalytic domains"/>
    <property type="match status" value="1"/>
</dbReference>
<dbReference type="SUPFAM" id="SSF49785">
    <property type="entry name" value="Galactose-binding domain-like"/>
    <property type="match status" value="1"/>
</dbReference>
<evidence type="ECO:0000256" key="1">
    <source>
        <dbReference type="ARBA" id="ARBA00022679"/>
    </source>
</evidence>
<dbReference type="InterPro" id="IPR042469">
    <property type="entry name" value="HECTD3"/>
</dbReference>